<dbReference type="OrthoDB" id="327887at2759"/>
<accession>A0A1R2CGC5</accession>
<dbReference type="Proteomes" id="UP000187209">
    <property type="component" value="Unassembled WGS sequence"/>
</dbReference>
<feature type="region of interest" description="Disordered" evidence="1">
    <location>
        <begin position="606"/>
        <end position="629"/>
    </location>
</feature>
<dbReference type="EMBL" id="MPUH01000161">
    <property type="protein sequence ID" value="OMJ88054.1"/>
    <property type="molecule type" value="Genomic_DNA"/>
</dbReference>
<comment type="caution">
    <text evidence="2">The sequence shown here is derived from an EMBL/GenBank/DDBJ whole genome shotgun (WGS) entry which is preliminary data.</text>
</comment>
<organism evidence="2 3">
    <name type="scientific">Stentor coeruleus</name>
    <dbReference type="NCBI Taxonomy" id="5963"/>
    <lineage>
        <taxon>Eukaryota</taxon>
        <taxon>Sar</taxon>
        <taxon>Alveolata</taxon>
        <taxon>Ciliophora</taxon>
        <taxon>Postciliodesmatophora</taxon>
        <taxon>Heterotrichea</taxon>
        <taxon>Heterotrichida</taxon>
        <taxon>Stentoridae</taxon>
        <taxon>Stentor</taxon>
    </lineage>
</organism>
<protein>
    <recommendedName>
        <fullName evidence="4">EF-hand domain-containing protein</fullName>
    </recommendedName>
</protein>
<feature type="region of interest" description="Disordered" evidence="1">
    <location>
        <begin position="40"/>
        <end position="71"/>
    </location>
</feature>
<dbReference type="PANTHER" id="PTHR38150:SF1">
    <property type="entry name" value="PFU DOMAIN-CONTAINING PROTEIN"/>
    <property type="match status" value="1"/>
</dbReference>
<evidence type="ECO:0000256" key="1">
    <source>
        <dbReference type="SAM" id="MobiDB-lite"/>
    </source>
</evidence>
<name>A0A1R2CGC5_9CILI</name>
<gene>
    <name evidence="2" type="ORF">SteCoe_10128</name>
</gene>
<reference evidence="2 3" key="1">
    <citation type="submission" date="2016-11" db="EMBL/GenBank/DDBJ databases">
        <title>The macronuclear genome of Stentor coeruleus: a giant cell with tiny introns.</title>
        <authorList>
            <person name="Slabodnick M."/>
            <person name="Ruby J.G."/>
            <person name="Reiff S.B."/>
            <person name="Swart E.C."/>
            <person name="Gosai S."/>
            <person name="Prabakaran S."/>
            <person name="Witkowska E."/>
            <person name="Larue G.E."/>
            <person name="Fisher S."/>
            <person name="Freeman R.M."/>
            <person name="Gunawardena J."/>
            <person name="Chu W."/>
            <person name="Stover N.A."/>
            <person name="Gregory B.D."/>
            <person name="Nowacki M."/>
            <person name="Derisi J."/>
            <person name="Roy S.W."/>
            <person name="Marshall W.F."/>
            <person name="Sood P."/>
        </authorList>
    </citation>
    <scope>NUCLEOTIDE SEQUENCE [LARGE SCALE GENOMIC DNA]</scope>
    <source>
        <strain evidence="2">WM001</strain>
    </source>
</reference>
<proteinExistence type="predicted"/>
<dbReference type="PANTHER" id="PTHR38150">
    <property type="entry name" value="EF-HAND DOMAIN-CONTAINING PROTEIN"/>
    <property type="match status" value="1"/>
</dbReference>
<evidence type="ECO:0008006" key="4">
    <source>
        <dbReference type="Google" id="ProtNLM"/>
    </source>
</evidence>
<evidence type="ECO:0000313" key="2">
    <source>
        <dbReference type="EMBL" id="OMJ88054.1"/>
    </source>
</evidence>
<dbReference type="AlphaFoldDB" id="A0A1R2CGC5"/>
<sequence length="688" mass="79854">MSSSSNSSMSDFDMDMDDVNEGVEIKVQSSMQQSVKKLQEIVDEDPPEFGIDEDNMEDWESDSQAPSLYRKAQSIKSEKSISSRAQRIEKLKCKYYYLFDGPQKKKRGKVDVEGRFYKHQEKVNEKIKNMTKIMEEKQVEECTFKPTILNKSKTRSVPDFLKHMNKYDEHIKTKLKTKINEKEEEITRAAKNAKPKLCKKSLAIAEKKAEMGIERLAKPKAQTPLPEDKNPYKPKVNIRSHDMLREKPVDKILYEDALRRYSKTTVGETNANEKYTSERSEKVLLDRFKREFAEMFGYLDLENTLTLSYTKFTTLLYNMNFMSRASSKISKQRQLAVEIWSLLGGDQNENVTYANLQTFFICLMNYRDPSIRSHQGPNNMGILCEGIFCVNPPEILKIHRYFSTLFEERSHPKKQSLNNSFENTSFSEVRKKTDTKYEDMLILEKARLQEKWENIRQKRLSEEVSECTFQPRIKRGPRTIASSSDLNDSNVSQYSFYSETKSQSQRRNDILYDYSKVFNQQRHNSTKHHFDLDSSNEVRGCTFKPKLAKRVKVEEVPEAKGVKELINRLRNARKTKEPKKQENEEKPFVFGLERSTSRLSIDLNSSISSNESSKNWAETSRSDMNKSFSSDTSRVSIKINLPGGKKTVFQVKQGENKLAAINDFVKSSLVKGEAKTKLRTELKKLLIS</sequence>
<evidence type="ECO:0000313" key="3">
    <source>
        <dbReference type="Proteomes" id="UP000187209"/>
    </source>
</evidence>
<keyword evidence="3" id="KW-1185">Reference proteome</keyword>
<feature type="compositionally biased region" description="Acidic residues" evidence="1">
    <location>
        <begin position="41"/>
        <end position="61"/>
    </location>
</feature>